<dbReference type="InterPro" id="IPR025661">
    <property type="entry name" value="Pept_asp_AS"/>
</dbReference>
<dbReference type="RefSeq" id="XP_012766088.1">
    <property type="nucleotide sequence ID" value="XM_012910634.1"/>
</dbReference>
<gene>
    <name evidence="8" type="ORF">BBBOND_0102310</name>
</gene>
<protein>
    <submittedName>
        <fullName evidence="8">Papain family cysteine protease containing protein, putative</fullName>
    </submittedName>
</protein>
<dbReference type="PANTHER" id="PTHR12411">
    <property type="entry name" value="CYSTEINE PROTEASE FAMILY C1-RELATED"/>
    <property type="match status" value="1"/>
</dbReference>
<evidence type="ECO:0000259" key="7">
    <source>
        <dbReference type="SMART" id="SM00848"/>
    </source>
</evidence>
<dbReference type="STRING" id="5866.A0A061D1B9"/>
<dbReference type="PROSITE" id="PS00139">
    <property type="entry name" value="THIOL_PROTEASE_CYS"/>
    <property type="match status" value="1"/>
</dbReference>
<dbReference type="InterPro" id="IPR039417">
    <property type="entry name" value="Peptidase_C1A_papain-like"/>
</dbReference>
<organism evidence="8 9">
    <name type="scientific">Babesia bigemina</name>
    <dbReference type="NCBI Taxonomy" id="5866"/>
    <lineage>
        <taxon>Eukaryota</taxon>
        <taxon>Sar</taxon>
        <taxon>Alveolata</taxon>
        <taxon>Apicomplexa</taxon>
        <taxon>Aconoidasida</taxon>
        <taxon>Piroplasmida</taxon>
        <taxon>Babesiidae</taxon>
        <taxon>Babesia</taxon>
    </lineage>
</organism>
<feature type="domain" description="Cathepsin propeptide inhibitor" evidence="7">
    <location>
        <begin position="130"/>
        <end position="187"/>
    </location>
</feature>
<dbReference type="EMBL" id="LK391707">
    <property type="protein sequence ID" value="CDR93902.1"/>
    <property type="molecule type" value="Genomic_DNA"/>
</dbReference>
<dbReference type="Gene3D" id="3.90.70.10">
    <property type="entry name" value="Cysteine proteinases"/>
    <property type="match status" value="1"/>
</dbReference>
<dbReference type="CDD" id="cd02248">
    <property type="entry name" value="Peptidase_C1A"/>
    <property type="match status" value="1"/>
</dbReference>
<dbReference type="Pfam" id="PF08246">
    <property type="entry name" value="Inhibitor_I29"/>
    <property type="match status" value="1"/>
</dbReference>
<keyword evidence="5" id="KW-0812">Transmembrane</keyword>
<evidence type="ECO:0000259" key="6">
    <source>
        <dbReference type="SMART" id="SM00645"/>
    </source>
</evidence>
<dbReference type="InterPro" id="IPR013128">
    <property type="entry name" value="Peptidase_C1A"/>
</dbReference>
<dbReference type="SMART" id="SM00645">
    <property type="entry name" value="Pept_C1"/>
    <property type="match status" value="1"/>
</dbReference>
<keyword evidence="5" id="KW-1133">Transmembrane helix</keyword>
<dbReference type="Pfam" id="PF00112">
    <property type="entry name" value="Peptidase_C1"/>
    <property type="match status" value="1"/>
</dbReference>
<reference evidence="9" key="1">
    <citation type="journal article" date="2014" name="Nucleic Acids Res.">
        <title>The evolutionary dynamics of variant antigen genes in Babesia reveal a history of genomic innovation underlying host-parasite interaction.</title>
        <authorList>
            <person name="Jackson A.P."/>
            <person name="Otto T.D."/>
            <person name="Darby A."/>
            <person name="Ramaprasad A."/>
            <person name="Xia D."/>
            <person name="Echaide I.E."/>
            <person name="Farber M."/>
            <person name="Gahlot S."/>
            <person name="Gamble J."/>
            <person name="Gupta D."/>
            <person name="Gupta Y."/>
            <person name="Jackson L."/>
            <person name="Malandrin L."/>
            <person name="Malas T.B."/>
            <person name="Moussa E."/>
            <person name="Nair M."/>
            <person name="Reid A.J."/>
            <person name="Sanders M."/>
            <person name="Sharma J."/>
            <person name="Tracey A."/>
            <person name="Quail M.A."/>
            <person name="Weir W."/>
            <person name="Wastling J.M."/>
            <person name="Hall N."/>
            <person name="Willadsen P."/>
            <person name="Lingelbach K."/>
            <person name="Shiels B."/>
            <person name="Tait A."/>
            <person name="Berriman M."/>
            <person name="Allred D.R."/>
            <person name="Pain A."/>
        </authorList>
    </citation>
    <scope>NUCLEOTIDE SEQUENCE [LARGE SCALE GENOMIC DNA]</scope>
    <source>
        <strain evidence="9">Bond</strain>
    </source>
</reference>
<dbReference type="SUPFAM" id="SSF54001">
    <property type="entry name" value="Cysteine proteinases"/>
    <property type="match status" value="1"/>
</dbReference>
<dbReference type="InterPro" id="IPR038765">
    <property type="entry name" value="Papain-like_cys_pep_sf"/>
</dbReference>
<evidence type="ECO:0000313" key="9">
    <source>
        <dbReference type="Proteomes" id="UP000033188"/>
    </source>
</evidence>
<evidence type="ECO:0000256" key="2">
    <source>
        <dbReference type="ARBA" id="ARBA00023145"/>
    </source>
</evidence>
<evidence type="ECO:0000256" key="1">
    <source>
        <dbReference type="ARBA" id="ARBA00008455"/>
    </source>
</evidence>
<dbReference type="OrthoDB" id="190265at2759"/>
<accession>A0A061D1B9</accession>
<keyword evidence="4" id="KW-0325">Glycoprotein</keyword>
<dbReference type="PRINTS" id="PR00705">
    <property type="entry name" value="PAPAIN"/>
</dbReference>
<evidence type="ECO:0000313" key="8">
    <source>
        <dbReference type="EMBL" id="CDR93902.1"/>
    </source>
</evidence>
<keyword evidence="3" id="KW-1015">Disulfide bond</keyword>
<dbReference type="InterPro" id="IPR000169">
    <property type="entry name" value="Pept_cys_AS"/>
</dbReference>
<name>A0A061D1B9_BABBI</name>
<evidence type="ECO:0000256" key="4">
    <source>
        <dbReference type="ARBA" id="ARBA00023180"/>
    </source>
</evidence>
<keyword evidence="5" id="KW-0472">Membrane</keyword>
<dbReference type="GeneID" id="24562443"/>
<dbReference type="KEGG" id="bbig:BBBOND_0102310"/>
<evidence type="ECO:0000256" key="3">
    <source>
        <dbReference type="ARBA" id="ARBA00023157"/>
    </source>
</evidence>
<dbReference type="GO" id="GO:0006508">
    <property type="term" value="P:proteolysis"/>
    <property type="evidence" value="ECO:0007669"/>
    <property type="project" value="UniProtKB-KW"/>
</dbReference>
<keyword evidence="9" id="KW-1185">Reference proteome</keyword>
<evidence type="ECO:0000256" key="5">
    <source>
        <dbReference type="SAM" id="Phobius"/>
    </source>
</evidence>
<dbReference type="SMART" id="SM00848">
    <property type="entry name" value="Inhibitor_I29"/>
    <property type="match status" value="1"/>
</dbReference>
<proteinExistence type="inferred from homology"/>
<dbReference type="PROSITE" id="PS00640">
    <property type="entry name" value="THIOL_PROTEASE_ASN"/>
    <property type="match status" value="1"/>
</dbReference>
<dbReference type="OMA" id="EKGNHWI"/>
<feature type="domain" description="Peptidase C1A papain C-terminal" evidence="6">
    <location>
        <begin position="215"/>
        <end position="422"/>
    </location>
</feature>
<keyword evidence="8" id="KW-0645">Protease</keyword>
<dbReference type="GO" id="GO:0008234">
    <property type="term" value="F:cysteine-type peptidase activity"/>
    <property type="evidence" value="ECO:0007669"/>
    <property type="project" value="InterPro"/>
</dbReference>
<comment type="similarity">
    <text evidence="1">Belongs to the peptidase C1 family.</text>
</comment>
<feature type="transmembrane region" description="Helical" evidence="5">
    <location>
        <begin position="47"/>
        <end position="68"/>
    </location>
</feature>
<dbReference type="InterPro" id="IPR000668">
    <property type="entry name" value="Peptidase_C1A_C"/>
</dbReference>
<dbReference type="Proteomes" id="UP000033188">
    <property type="component" value="Chromosome 1"/>
</dbReference>
<sequence>MAGKVEVLDDVVSRAETAEDLLKNGSGGKPEPWHSRLRAFFRRRGKCYYALLAALVFALCFTAVAVIGGDSQYAAQERAVREALVRLKFENHGTVEGVTDEDPAYIVCRALGASTRTLNPERDAEIYVQYNDFNRQYDRRHTSVMEKARRFGVFHANVHTIDAFNAMENRTFEMGVNRFADMTAEEFMALQGSRVDTPQYERGGVAMALDGTVDIADIDLRRDGIMTPVKDQGACGSCWAFATIAVVESYFKKYRSLDLDLSEQQLVDCVKECHGCQYGDSYHAYEYVTANGCYTRASYPYVAEQGQCMTPAGHPRYRLYEFGFTESPDLVQLLKAHGPLTVYVAVTPMWQFYKSGVLNYCGETVNHAVVLAGAGQADKEAFWLIKNSWGTSWGEEGYVRLARGSSTLKDECGLSNVAMFAVH</sequence>
<dbReference type="VEuPathDB" id="PiroplasmaDB:BBBOND_0102310"/>
<keyword evidence="8" id="KW-0378">Hydrolase</keyword>
<dbReference type="InterPro" id="IPR013201">
    <property type="entry name" value="Prot_inhib_I29"/>
</dbReference>
<dbReference type="AlphaFoldDB" id="A0A061D1B9"/>
<keyword evidence="2" id="KW-0865">Zymogen</keyword>